<evidence type="ECO:0000256" key="1">
    <source>
        <dbReference type="SAM" id="MobiDB-lite"/>
    </source>
</evidence>
<proteinExistence type="predicted"/>
<protein>
    <submittedName>
        <fullName evidence="2">Uncharacterized protein</fullName>
    </submittedName>
</protein>
<dbReference type="EnsemblMetazoa" id="XM_003246989.3">
    <property type="protein sequence ID" value="XP_003247037.1"/>
    <property type="gene ID" value="LOC100571655"/>
</dbReference>
<reference evidence="2" key="2">
    <citation type="submission" date="2022-06" db="UniProtKB">
        <authorList>
            <consortium name="EnsemblMetazoa"/>
        </authorList>
    </citation>
    <scope>IDENTIFICATION</scope>
</reference>
<feature type="compositionally biased region" description="Basic residues" evidence="1">
    <location>
        <begin position="240"/>
        <end position="249"/>
    </location>
</feature>
<feature type="compositionally biased region" description="Acidic residues" evidence="1">
    <location>
        <begin position="1"/>
        <end position="11"/>
    </location>
</feature>
<dbReference type="KEGG" id="api:100571655"/>
<evidence type="ECO:0000313" key="3">
    <source>
        <dbReference type="Proteomes" id="UP000007819"/>
    </source>
</evidence>
<feature type="region of interest" description="Disordered" evidence="1">
    <location>
        <begin position="1"/>
        <end position="24"/>
    </location>
</feature>
<dbReference type="RefSeq" id="XP_003247037.1">
    <property type="nucleotide sequence ID" value="XM_003246989.3"/>
</dbReference>
<feature type="region of interest" description="Disordered" evidence="1">
    <location>
        <begin position="225"/>
        <end position="275"/>
    </location>
</feature>
<name>A0A8R2A6J0_ACYPI</name>
<organism evidence="2 3">
    <name type="scientific">Acyrthosiphon pisum</name>
    <name type="common">Pea aphid</name>
    <dbReference type="NCBI Taxonomy" id="7029"/>
    <lineage>
        <taxon>Eukaryota</taxon>
        <taxon>Metazoa</taxon>
        <taxon>Ecdysozoa</taxon>
        <taxon>Arthropoda</taxon>
        <taxon>Hexapoda</taxon>
        <taxon>Insecta</taxon>
        <taxon>Pterygota</taxon>
        <taxon>Neoptera</taxon>
        <taxon>Paraneoptera</taxon>
        <taxon>Hemiptera</taxon>
        <taxon>Sternorrhyncha</taxon>
        <taxon>Aphidomorpha</taxon>
        <taxon>Aphidoidea</taxon>
        <taxon>Aphididae</taxon>
        <taxon>Macrosiphini</taxon>
        <taxon>Acyrthosiphon</taxon>
    </lineage>
</organism>
<dbReference type="Proteomes" id="UP000007819">
    <property type="component" value="Chromosome X"/>
</dbReference>
<evidence type="ECO:0000313" key="2">
    <source>
        <dbReference type="EnsemblMetazoa" id="XP_003247037.1"/>
    </source>
</evidence>
<keyword evidence="3" id="KW-1185">Reference proteome</keyword>
<dbReference type="OrthoDB" id="10569967at2759"/>
<sequence length="275" mass="29364">MRNEQTPEDNAESERTLNRQDPGYMDYTPLTILQQRLNALESNYSAQNPHDDSIIAPRIARVSPMSTGSDNALGGLPSINYQASATFDISALQLPNPTAATFSNAAAAVAAASPVATMRSAVHVASNPASFSTASSNTATYSSSPIRNNTATQPPLYCIASMARNYYGADAAYNSDTESTTSAETLSASEHDYDEIPPFRRRALALDIRDAAAAIVATAAVRRRALDEDEDEDMTEGPVPRKRAKRSMHHVNSEDRVEGNGSGVGGNGSDDITDF</sequence>
<dbReference type="GeneID" id="100571655"/>
<dbReference type="AlphaFoldDB" id="A0A8R2A6J0"/>
<reference evidence="3" key="1">
    <citation type="submission" date="2010-06" db="EMBL/GenBank/DDBJ databases">
        <authorList>
            <person name="Jiang H."/>
            <person name="Abraham K."/>
            <person name="Ali S."/>
            <person name="Alsbrooks S.L."/>
            <person name="Anim B.N."/>
            <person name="Anosike U.S."/>
            <person name="Attaway T."/>
            <person name="Bandaranaike D.P."/>
            <person name="Battles P.K."/>
            <person name="Bell S.N."/>
            <person name="Bell A.V."/>
            <person name="Beltran B."/>
            <person name="Bickham C."/>
            <person name="Bustamante Y."/>
            <person name="Caleb T."/>
            <person name="Canada A."/>
            <person name="Cardenas V."/>
            <person name="Carter K."/>
            <person name="Chacko J."/>
            <person name="Chandrabose M.N."/>
            <person name="Chavez D."/>
            <person name="Chavez A."/>
            <person name="Chen L."/>
            <person name="Chu H.-S."/>
            <person name="Claassen K.J."/>
            <person name="Cockrell R."/>
            <person name="Collins M."/>
            <person name="Cooper J.A."/>
            <person name="Cree A."/>
            <person name="Curry S.M."/>
            <person name="Da Y."/>
            <person name="Dao M.D."/>
            <person name="Das B."/>
            <person name="Davila M.-L."/>
            <person name="Davy-Carroll L."/>
            <person name="Denson S."/>
            <person name="Dinh H."/>
            <person name="Ebong V.E."/>
            <person name="Edwards J.R."/>
            <person name="Egan A."/>
            <person name="El-Daye J."/>
            <person name="Escobedo L."/>
            <person name="Fernandez S."/>
            <person name="Fernando P.R."/>
            <person name="Flagg N."/>
            <person name="Forbes L.D."/>
            <person name="Fowler R.G."/>
            <person name="Fu Q."/>
            <person name="Gabisi R.A."/>
            <person name="Ganer J."/>
            <person name="Garbino Pronczuk A."/>
            <person name="Garcia R.M."/>
            <person name="Garner T."/>
            <person name="Garrett T.E."/>
            <person name="Gonzalez D.A."/>
            <person name="Hamid H."/>
            <person name="Hawkins E.S."/>
            <person name="Hirani K."/>
            <person name="Hogues M.E."/>
            <person name="Hollins B."/>
            <person name="Hsiao C.-H."/>
            <person name="Jabil R."/>
            <person name="James M.L."/>
            <person name="Jhangiani S.N."/>
            <person name="Johnson B."/>
            <person name="Johnson Q."/>
            <person name="Joshi V."/>
            <person name="Kalu J.B."/>
            <person name="Kam C."/>
            <person name="Kashfia A."/>
            <person name="Keebler J."/>
            <person name="Kisamo H."/>
            <person name="Kovar C.L."/>
            <person name="Lago L.A."/>
            <person name="Lai C.-Y."/>
            <person name="Laidlaw J."/>
            <person name="Lara F."/>
            <person name="Le T.-K."/>
            <person name="Lee S.L."/>
            <person name="Legall F.H."/>
            <person name="Lemon S.J."/>
            <person name="Lewis L.R."/>
            <person name="Li B."/>
            <person name="Liu Y."/>
            <person name="Liu Y.-S."/>
            <person name="Lopez J."/>
            <person name="Lozado R.J."/>
            <person name="Lu J."/>
            <person name="Madu R.C."/>
            <person name="Maheshwari M."/>
            <person name="Maheshwari R."/>
            <person name="Malloy K."/>
            <person name="Martinez E."/>
            <person name="Mathew T."/>
            <person name="Mercado I.C."/>
            <person name="Mercado C."/>
            <person name="Meyer B."/>
            <person name="Montgomery K."/>
            <person name="Morgan M.B."/>
            <person name="Munidasa M."/>
            <person name="Nazareth L.V."/>
            <person name="Nelson J."/>
            <person name="Ng B.M."/>
            <person name="Nguyen N.B."/>
            <person name="Nguyen P.Q."/>
            <person name="Nguyen T."/>
            <person name="Obregon M."/>
            <person name="Okwuonu G.O."/>
            <person name="Onwere C.G."/>
            <person name="Orozco G."/>
            <person name="Parra A."/>
            <person name="Patel S."/>
            <person name="Patil S."/>
            <person name="Perez A."/>
            <person name="Perez Y."/>
            <person name="Pham C."/>
            <person name="Primus E.L."/>
            <person name="Pu L.-L."/>
            <person name="Puazo M."/>
            <person name="Qin X."/>
            <person name="Quiroz J.B."/>
            <person name="Reese J."/>
            <person name="Richards S."/>
            <person name="Rives C.M."/>
            <person name="Robberts R."/>
            <person name="Ruiz S.J."/>
            <person name="Ruiz M.J."/>
            <person name="Santibanez J."/>
            <person name="Schneider B.W."/>
            <person name="Sisson I."/>
            <person name="Smith M."/>
            <person name="Sodergren E."/>
            <person name="Song X.-Z."/>
            <person name="Song B.B."/>
            <person name="Summersgill H."/>
            <person name="Thelus R."/>
            <person name="Thornton R.D."/>
            <person name="Trejos Z.Y."/>
            <person name="Usmani K."/>
            <person name="Vattathil S."/>
            <person name="Villasana D."/>
            <person name="Walker D.L."/>
            <person name="Wang S."/>
            <person name="Wang K."/>
            <person name="White C.S."/>
            <person name="Williams A.C."/>
            <person name="Williamson J."/>
            <person name="Wilson K."/>
            <person name="Woghiren I.O."/>
            <person name="Woodworth J.R."/>
            <person name="Worley K.C."/>
            <person name="Wright R.A."/>
            <person name="Wu W."/>
            <person name="Young L."/>
            <person name="Zhang L."/>
            <person name="Zhang J."/>
            <person name="Zhu Y."/>
            <person name="Muzny D.M."/>
            <person name="Weinstock G."/>
            <person name="Gibbs R.A."/>
        </authorList>
    </citation>
    <scope>NUCLEOTIDE SEQUENCE [LARGE SCALE GENOMIC DNA]</scope>
    <source>
        <strain evidence="3">LSR1</strain>
    </source>
</reference>
<accession>A0A8R2A6J0</accession>